<evidence type="ECO:0000313" key="2">
    <source>
        <dbReference type="Proteomes" id="UP000199227"/>
    </source>
</evidence>
<dbReference type="Proteomes" id="UP000199227">
    <property type="component" value="Unassembled WGS sequence"/>
</dbReference>
<evidence type="ECO:0000313" key="1">
    <source>
        <dbReference type="EMBL" id="SFP42959.1"/>
    </source>
</evidence>
<dbReference type="RefSeq" id="WP_092912514.1">
    <property type="nucleotide sequence ID" value="NZ_CP136592.1"/>
</dbReference>
<organism evidence="1 2">
    <name type="scientific">Hydrogenimonas thermophila</name>
    <dbReference type="NCBI Taxonomy" id="223786"/>
    <lineage>
        <taxon>Bacteria</taxon>
        <taxon>Pseudomonadati</taxon>
        <taxon>Campylobacterota</taxon>
        <taxon>Epsilonproteobacteria</taxon>
        <taxon>Campylobacterales</taxon>
        <taxon>Hydrogenimonadaceae</taxon>
        <taxon>Hydrogenimonas</taxon>
    </lineage>
</organism>
<proteinExistence type="predicted"/>
<protein>
    <submittedName>
        <fullName evidence="1">Transcriptional regulator, CopG family</fullName>
    </submittedName>
</protein>
<keyword evidence="2" id="KW-1185">Reference proteome</keyword>
<accession>A0A1I5Q9L2</accession>
<reference evidence="1 2" key="1">
    <citation type="submission" date="2016-10" db="EMBL/GenBank/DDBJ databases">
        <authorList>
            <person name="de Groot N.N."/>
        </authorList>
    </citation>
    <scope>NUCLEOTIDE SEQUENCE [LARGE SCALE GENOMIC DNA]</scope>
    <source>
        <strain evidence="1 2">EP1-55-1</strain>
    </source>
</reference>
<gene>
    <name evidence="1" type="ORF">SAMN05216234_1198</name>
</gene>
<dbReference type="STRING" id="223786.SAMN05216234_1198"/>
<dbReference type="GO" id="GO:0006355">
    <property type="term" value="P:regulation of DNA-templated transcription"/>
    <property type="evidence" value="ECO:0007669"/>
    <property type="project" value="InterPro"/>
</dbReference>
<dbReference type="AlphaFoldDB" id="A0A1I5Q9L2"/>
<dbReference type="EMBL" id="FOXB01000019">
    <property type="protein sequence ID" value="SFP42959.1"/>
    <property type="molecule type" value="Genomic_DNA"/>
</dbReference>
<dbReference type="InterPro" id="IPR010985">
    <property type="entry name" value="Ribbon_hlx_hlx"/>
</dbReference>
<sequence length="84" mass="9808">MLSVRLPKDIEQELANVARLEQTTKTEIVREAILFFLENLKEKRKNTPYTLGKDLFGVYDGDSDLSSNYKQKLDEILNEKHNHN</sequence>
<dbReference type="SUPFAM" id="SSF47598">
    <property type="entry name" value="Ribbon-helix-helix"/>
    <property type="match status" value="1"/>
</dbReference>
<name>A0A1I5Q9L2_9BACT</name>